<proteinExistence type="predicted"/>
<dbReference type="EMBL" id="CP002047">
    <property type="protein sequence ID" value="ADI06811.1"/>
    <property type="molecule type" value="Genomic_DNA"/>
</dbReference>
<evidence type="ECO:0000313" key="1">
    <source>
        <dbReference type="EMBL" id="ADI06811.1"/>
    </source>
</evidence>
<sequence>MKQRLLRALSIALIAGGLVTASGMAATTASAAPVSRCC</sequence>
<evidence type="ECO:0000313" key="2">
    <source>
        <dbReference type="Proteomes" id="UP000000377"/>
    </source>
</evidence>
<dbReference type="HOGENOM" id="CLU_3333350_0_0_11"/>
<accession>D7CEC4</accession>
<dbReference type="PATRIC" id="fig|749414.3.peg.3830"/>
<protein>
    <submittedName>
        <fullName evidence="1">Uncharacterized protein</fullName>
    </submittedName>
</protein>
<organism evidence="1 2">
    <name type="scientific">Streptomyces bingchenggensis (strain BCW-1)</name>
    <dbReference type="NCBI Taxonomy" id="749414"/>
    <lineage>
        <taxon>Bacteria</taxon>
        <taxon>Bacillati</taxon>
        <taxon>Actinomycetota</taxon>
        <taxon>Actinomycetes</taxon>
        <taxon>Kitasatosporales</taxon>
        <taxon>Streptomycetaceae</taxon>
        <taxon>Streptomyces</taxon>
    </lineage>
</organism>
<gene>
    <name evidence="1" type="ordered locus">SBI_03690</name>
</gene>
<reference evidence="1 2" key="1">
    <citation type="journal article" date="2010" name="J. Bacteriol.">
        <title>Genome sequence of the milbemycin-producing bacterium Streptomyces bingchenggensis.</title>
        <authorList>
            <person name="Wang X.J."/>
            <person name="Yan Y.J."/>
            <person name="Zhang B."/>
            <person name="An J."/>
            <person name="Wang J.J."/>
            <person name="Tian J."/>
            <person name="Jiang L."/>
            <person name="Chen Y.H."/>
            <person name="Huang S.X."/>
            <person name="Yin M."/>
            <person name="Zhang J."/>
            <person name="Gao A.L."/>
            <person name="Liu C.X."/>
            <person name="Zhu Z.X."/>
            <person name="Xiang W.S."/>
        </authorList>
    </citation>
    <scope>NUCLEOTIDE SEQUENCE [LARGE SCALE GENOMIC DNA]</scope>
    <source>
        <strain evidence="1 2">BCW-1</strain>
    </source>
</reference>
<name>D7CEC4_STRBB</name>
<dbReference type="Proteomes" id="UP000000377">
    <property type="component" value="Chromosome"/>
</dbReference>
<dbReference type="AlphaFoldDB" id="D7CEC4"/>
<dbReference type="KEGG" id="sbh:SBI_03690"/>
<keyword evidence="2" id="KW-1185">Reference proteome</keyword>